<reference evidence="12 13" key="1">
    <citation type="submission" date="2019-12" db="EMBL/GenBank/DDBJ databases">
        <authorList>
            <person name="Li J."/>
            <person name="Shi Y."/>
            <person name="Xu G."/>
            <person name="Xiao D."/>
            <person name="Ran X."/>
        </authorList>
    </citation>
    <scope>NUCLEOTIDE SEQUENCE [LARGE SCALE GENOMIC DNA]</scope>
    <source>
        <strain evidence="12 13">JCM 15915</strain>
    </source>
</reference>
<dbReference type="GO" id="GO:0005737">
    <property type="term" value="C:cytoplasm"/>
    <property type="evidence" value="ECO:0007669"/>
    <property type="project" value="UniProtKB-SubCell"/>
</dbReference>
<dbReference type="Pfam" id="PF02870">
    <property type="entry name" value="Methyltransf_1N"/>
    <property type="match status" value="1"/>
</dbReference>
<comment type="catalytic activity">
    <reaction evidence="8 9">
        <text>a 6-O-methyl-2'-deoxyguanosine in DNA + L-cysteinyl-[protein] = S-methyl-L-cysteinyl-[protein] + a 2'-deoxyguanosine in DNA</text>
        <dbReference type="Rhea" id="RHEA:24000"/>
        <dbReference type="Rhea" id="RHEA-COMP:10131"/>
        <dbReference type="Rhea" id="RHEA-COMP:10132"/>
        <dbReference type="Rhea" id="RHEA-COMP:11367"/>
        <dbReference type="Rhea" id="RHEA-COMP:11368"/>
        <dbReference type="ChEBI" id="CHEBI:29950"/>
        <dbReference type="ChEBI" id="CHEBI:82612"/>
        <dbReference type="ChEBI" id="CHEBI:85445"/>
        <dbReference type="ChEBI" id="CHEBI:85448"/>
        <dbReference type="EC" id="2.1.1.63"/>
    </reaction>
</comment>
<dbReference type="InterPro" id="IPR036388">
    <property type="entry name" value="WH-like_DNA-bd_sf"/>
</dbReference>
<evidence type="ECO:0000259" key="10">
    <source>
        <dbReference type="Pfam" id="PF01035"/>
    </source>
</evidence>
<evidence type="ECO:0000256" key="3">
    <source>
        <dbReference type="ARBA" id="ARBA00022490"/>
    </source>
</evidence>
<dbReference type="GO" id="GO:0032259">
    <property type="term" value="P:methylation"/>
    <property type="evidence" value="ECO:0007669"/>
    <property type="project" value="UniProtKB-KW"/>
</dbReference>
<keyword evidence="3 9" id="KW-0963">Cytoplasm</keyword>
<dbReference type="Proteomes" id="UP000462152">
    <property type="component" value="Unassembled WGS sequence"/>
</dbReference>
<dbReference type="RefSeq" id="WP_129315370.1">
    <property type="nucleotide sequence ID" value="NZ_JBFCQO010000001.1"/>
</dbReference>
<dbReference type="PANTHER" id="PTHR10815:SF5">
    <property type="entry name" value="METHYLATED-DNA--PROTEIN-CYSTEINE METHYLTRANSFERASE"/>
    <property type="match status" value="1"/>
</dbReference>
<evidence type="ECO:0000256" key="8">
    <source>
        <dbReference type="ARBA" id="ARBA00049348"/>
    </source>
</evidence>
<dbReference type="Pfam" id="PF01035">
    <property type="entry name" value="DNA_binding_1"/>
    <property type="match status" value="1"/>
</dbReference>
<dbReference type="InterPro" id="IPR023546">
    <property type="entry name" value="MGMT"/>
</dbReference>
<dbReference type="HAMAP" id="MF_00772">
    <property type="entry name" value="OGT"/>
    <property type="match status" value="1"/>
</dbReference>
<comment type="subcellular location">
    <subcellularLocation>
        <location evidence="9">Cytoplasm</location>
    </subcellularLocation>
</comment>
<dbReference type="PROSITE" id="PS00374">
    <property type="entry name" value="MGMT"/>
    <property type="match status" value="1"/>
</dbReference>
<keyword evidence="5 9" id="KW-0808">Transferase</keyword>
<keyword evidence="6 9" id="KW-0227">DNA damage</keyword>
<keyword evidence="4 9" id="KW-0489">Methyltransferase</keyword>
<accession>A0A7K1LHD1</accession>
<dbReference type="Gene3D" id="1.10.10.10">
    <property type="entry name" value="Winged helix-like DNA-binding domain superfamily/Winged helix DNA-binding domain"/>
    <property type="match status" value="1"/>
</dbReference>
<dbReference type="OrthoDB" id="9802228at2"/>
<evidence type="ECO:0000259" key="11">
    <source>
        <dbReference type="Pfam" id="PF02870"/>
    </source>
</evidence>
<evidence type="ECO:0000313" key="13">
    <source>
        <dbReference type="Proteomes" id="UP000462152"/>
    </source>
</evidence>
<proteinExistence type="inferred from homology"/>
<evidence type="ECO:0000256" key="9">
    <source>
        <dbReference type="HAMAP-Rule" id="MF_00772"/>
    </source>
</evidence>
<dbReference type="GO" id="GO:0003908">
    <property type="term" value="F:methylated-DNA-[protein]-cysteine S-methyltransferase activity"/>
    <property type="evidence" value="ECO:0007669"/>
    <property type="project" value="UniProtKB-UniRule"/>
</dbReference>
<evidence type="ECO:0000256" key="4">
    <source>
        <dbReference type="ARBA" id="ARBA00022603"/>
    </source>
</evidence>
<dbReference type="SUPFAM" id="SSF46767">
    <property type="entry name" value="Methylated DNA-protein cysteine methyltransferase, C-terminal domain"/>
    <property type="match status" value="1"/>
</dbReference>
<evidence type="ECO:0000256" key="7">
    <source>
        <dbReference type="ARBA" id="ARBA00023204"/>
    </source>
</evidence>
<evidence type="ECO:0000256" key="2">
    <source>
        <dbReference type="ARBA" id="ARBA00008711"/>
    </source>
</evidence>
<dbReference type="InterPro" id="IPR001497">
    <property type="entry name" value="MethylDNA_cys_MeTrfase_AS"/>
</dbReference>
<comment type="catalytic activity">
    <reaction evidence="1 9">
        <text>a 4-O-methyl-thymidine in DNA + L-cysteinyl-[protein] = a thymidine in DNA + S-methyl-L-cysteinyl-[protein]</text>
        <dbReference type="Rhea" id="RHEA:53428"/>
        <dbReference type="Rhea" id="RHEA-COMP:10131"/>
        <dbReference type="Rhea" id="RHEA-COMP:10132"/>
        <dbReference type="Rhea" id="RHEA-COMP:13555"/>
        <dbReference type="Rhea" id="RHEA-COMP:13556"/>
        <dbReference type="ChEBI" id="CHEBI:29950"/>
        <dbReference type="ChEBI" id="CHEBI:82612"/>
        <dbReference type="ChEBI" id="CHEBI:137386"/>
        <dbReference type="ChEBI" id="CHEBI:137387"/>
        <dbReference type="EC" id="2.1.1.63"/>
    </reaction>
</comment>
<comment type="similarity">
    <text evidence="2 9">Belongs to the MGMT family.</text>
</comment>
<keyword evidence="13" id="KW-1185">Reference proteome</keyword>
<dbReference type="InterPro" id="IPR014048">
    <property type="entry name" value="MethylDNA_cys_MeTrfase_DNA-bd"/>
</dbReference>
<dbReference type="NCBIfam" id="TIGR00589">
    <property type="entry name" value="ogt"/>
    <property type="match status" value="1"/>
</dbReference>
<comment type="function">
    <text evidence="9">Involved in the cellular defense against the biological effects of O6-methylguanine (O6-MeG) and O4-methylthymine (O4-MeT) in DNA. Repairs the methylated nucleobase in DNA by stoichiometrically transferring the methyl group to a cysteine residue in the enzyme. This is a suicide reaction: the enzyme is irreversibly inactivated.</text>
</comment>
<organism evidence="12 13">
    <name type="scientific">Rothia koreensis</name>
    <dbReference type="NCBI Taxonomy" id="592378"/>
    <lineage>
        <taxon>Bacteria</taxon>
        <taxon>Bacillati</taxon>
        <taxon>Actinomycetota</taxon>
        <taxon>Actinomycetes</taxon>
        <taxon>Micrococcales</taxon>
        <taxon>Micrococcaceae</taxon>
        <taxon>Rothia</taxon>
    </lineage>
</organism>
<dbReference type="EMBL" id="WOGT01000002">
    <property type="protein sequence ID" value="MUN54597.1"/>
    <property type="molecule type" value="Genomic_DNA"/>
</dbReference>
<dbReference type="PANTHER" id="PTHR10815">
    <property type="entry name" value="METHYLATED-DNA--PROTEIN-CYSTEINE METHYLTRANSFERASE"/>
    <property type="match status" value="1"/>
</dbReference>
<evidence type="ECO:0000256" key="6">
    <source>
        <dbReference type="ARBA" id="ARBA00022763"/>
    </source>
</evidence>
<dbReference type="CDD" id="cd06445">
    <property type="entry name" value="ATase"/>
    <property type="match status" value="1"/>
</dbReference>
<dbReference type="AlphaFoldDB" id="A0A7K1LHD1"/>
<comment type="miscellaneous">
    <text evidence="9">This enzyme catalyzes only one turnover and therefore is not strictly catalytic. According to one definition, an enzyme is a biocatalyst that acts repeatedly and over many reaction cycles.</text>
</comment>
<feature type="domain" description="Methylated-DNA-[protein]-cysteine S-methyltransferase DNA binding" evidence="10">
    <location>
        <begin position="121"/>
        <end position="199"/>
    </location>
</feature>
<sequence length="201" mass="21972">MTSPEELTPDTFPVNDQTMKALHRRLERRAPEDGVVDISYRTLETPLGRLMLAATNNGLLRVAFENEGFDAVLNTLADSVSPRILEAPAALDAPAREIDEYFGGRRRSFDLRLDRTLSHGFRGEVHEFLPRIGYGETLSYKDLAERVGNPRAVRAVGSACATNPLPVVVPCHRVLRTDGALGGYVGGLEAKSTLLELEASA</sequence>
<keyword evidence="7 9" id="KW-0234">DNA repair</keyword>
<evidence type="ECO:0000256" key="5">
    <source>
        <dbReference type="ARBA" id="ARBA00022679"/>
    </source>
</evidence>
<gene>
    <name evidence="12" type="ORF">GMA10_05130</name>
</gene>
<dbReference type="InterPro" id="IPR036217">
    <property type="entry name" value="MethylDNA_cys_MeTrfase_DNAb"/>
</dbReference>
<dbReference type="EC" id="2.1.1.63" evidence="9"/>
<dbReference type="InterPro" id="IPR008332">
    <property type="entry name" value="MethylG_MeTrfase_N"/>
</dbReference>
<protein>
    <recommendedName>
        <fullName evidence="9">Methylated-DNA--protein-cysteine methyltransferase</fullName>
        <ecNumber evidence="9">2.1.1.63</ecNumber>
    </recommendedName>
    <alternativeName>
        <fullName evidence="9">6-O-methylguanine-DNA methyltransferase</fullName>
        <shortName evidence="9">MGMT</shortName>
    </alternativeName>
    <alternativeName>
        <fullName evidence="9">O-6-methylguanine-DNA-alkyltransferase</fullName>
    </alternativeName>
</protein>
<dbReference type="Gene3D" id="3.30.160.70">
    <property type="entry name" value="Methylated DNA-protein cysteine methyltransferase domain"/>
    <property type="match status" value="1"/>
</dbReference>
<dbReference type="GO" id="GO:0006307">
    <property type="term" value="P:DNA alkylation repair"/>
    <property type="evidence" value="ECO:0007669"/>
    <property type="project" value="UniProtKB-UniRule"/>
</dbReference>
<dbReference type="InterPro" id="IPR036631">
    <property type="entry name" value="MGMT_N_sf"/>
</dbReference>
<feature type="domain" description="Methylguanine DNA methyltransferase ribonuclease-like" evidence="11">
    <location>
        <begin position="39"/>
        <end position="114"/>
    </location>
</feature>
<dbReference type="FunFam" id="1.10.10.10:FF:000214">
    <property type="entry name" value="Methylated-DNA--protein-cysteine methyltransferase"/>
    <property type="match status" value="1"/>
</dbReference>
<name>A0A7K1LHD1_9MICC</name>
<comment type="caution">
    <text evidence="12">The sequence shown here is derived from an EMBL/GenBank/DDBJ whole genome shotgun (WGS) entry which is preliminary data.</text>
</comment>
<dbReference type="SUPFAM" id="SSF53155">
    <property type="entry name" value="Methylated DNA-protein cysteine methyltransferase domain"/>
    <property type="match status" value="1"/>
</dbReference>
<evidence type="ECO:0000256" key="1">
    <source>
        <dbReference type="ARBA" id="ARBA00001286"/>
    </source>
</evidence>
<feature type="active site" description="Nucleophile; methyl group acceptor" evidence="9">
    <location>
        <position position="171"/>
    </location>
</feature>
<evidence type="ECO:0000313" key="12">
    <source>
        <dbReference type="EMBL" id="MUN54597.1"/>
    </source>
</evidence>